<dbReference type="EMBL" id="AZGF01000016">
    <property type="protein sequence ID" value="KRM11691.1"/>
    <property type="molecule type" value="Genomic_DNA"/>
</dbReference>
<organism evidence="1 2">
    <name type="scientific">Paucilactobacillus suebicus DSM 5007 = KCTC 3549</name>
    <dbReference type="NCBI Taxonomy" id="1423807"/>
    <lineage>
        <taxon>Bacteria</taxon>
        <taxon>Bacillati</taxon>
        <taxon>Bacillota</taxon>
        <taxon>Bacilli</taxon>
        <taxon>Lactobacillales</taxon>
        <taxon>Lactobacillaceae</taxon>
        <taxon>Paucilactobacillus</taxon>
    </lineage>
</organism>
<dbReference type="RefSeq" id="WP_010623013.1">
    <property type="nucleotide sequence ID" value="NZ_AZGF01000016.1"/>
</dbReference>
<protein>
    <submittedName>
        <fullName evidence="1">Uncharacterized protein</fullName>
    </submittedName>
</protein>
<dbReference type="AlphaFoldDB" id="A0A0R1W6L2"/>
<gene>
    <name evidence="1" type="ORF">FD16_GL000609</name>
</gene>
<comment type="caution">
    <text evidence="1">The sequence shown here is derived from an EMBL/GenBank/DDBJ whole genome shotgun (WGS) entry which is preliminary data.</text>
</comment>
<sequence length="84" mass="9705">MQKNERMDLNVTTDLKQAADQFTHDKFRLSLDEYLTLIIESLASQQLGEHNLLNQDLVERINNSMHDKNSESAADFIERLVNGE</sequence>
<name>A0A0R1W6L2_9LACO</name>
<evidence type="ECO:0000313" key="1">
    <source>
        <dbReference type="EMBL" id="KRM11691.1"/>
    </source>
</evidence>
<proteinExistence type="predicted"/>
<dbReference type="Proteomes" id="UP000051820">
    <property type="component" value="Unassembled WGS sequence"/>
</dbReference>
<keyword evidence="2" id="KW-1185">Reference proteome</keyword>
<dbReference type="PATRIC" id="fig|1423807.3.peg.618"/>
<reference evidence="1 2" key="1">
    <citation type="journal article" date="2015" name="Genome Announc.">
        <title>Expanding the biotechnology potential of lactobacilli through comparative genomics of 213 strains and associated genera.</title>
        <authorList>
            <person name="Sun Z."/>
            <person name="Harris H.M."/>
            <person name="McCann A."/>
            <person name="Guo C."/>
            <person name="Argimon S."/>
            <person name="Zhang W."/>
            <person name="Yang X."/>
            <person name="Jeffery I.B."/>
            <person name="Cooney J.C."/>
            <person name="Kagawa T.F."/>
            <person name="Liu W."/>
            <person name="Song Y."/>
            <person name="Salvetti E."/>
            <person name="Wrobel A."/>
            <person name="Rasinkangas P."/>
            <person name="Parkhill J."/>
            <person name="Rea M.C."/>
            <person name="O'Sullivan O."/>
            <person name="Ritari J."/>
            <person name="Douillard F.P."/>
            <person name="Paul Ross R."/>
            <person name="Yang R."/>
            <person name="Briner A.E."/>
            <person name="Felis G.E."/>
            <person name="de Vos W.M."/>
            <person name="Barrangou R."/>
            <person name="Klaenhammer T.R."/>
            <person name="Caufield P.W."/>
            <person name="Cui Y."/>
            <person name="Zhang H."/>
            <person name="O'Toole P.W."/>
        </authorList>
    </citation>
    <scope>NUCLEOTIDE SEQUENCE [LARGE SCALE GENOMIC DNA]</scope>
    <source>
        <strain evidence="1 2">DSM 5007</strain>
    </source>
</reference>
<evidence type="ECO:0000313" key="2">
    <source>
        <dbReference type="Proteomes" id="UP000051820"/>
    </source>
</evidence>
<accession>A0A0R1W6L2</accession>